<feature type="chain" id="PRO_5031417428" evidence="2">
    <location>
        <begin position="23"/>
        <end position="658"/>
    </location>
</feature>
<evidence type="ECO:0000256" key="1">
    <source>
        <dbReference type="SAM" id="MobiDB-lite"/>
    </source>
</evidence>
<protein>
    <submittedName>
        <fullName evidence="3">DUF885 domain-containing protein</fullName>
    </submittedName>
</protein>
<feature type="compositionally biased region" description="Low complexity" evidence="1">
    <location>
        <begin position="31"/>
        <end position="43"/>
    </location>
</feature>
<sequence>MMKTPIALAALLTSIALAPASASTHQHHAKASASTAKSGTKSSSHGKHAKGDSKASGKSGSKNTSSKGSSKHGKGKSHAAAPVAAATVAAAVHHAQPVSPERRQDKALDALSVQFLNALWRMDPESAIYAGKYDTAAAMTVYDAATLAKQQAFTDDWLGRFAKVDTRQLSASRRTDLALLINKLNSDRFNLTTFREYQWNPALYNPAGPIDLILNTRYAAKPQRLRTLLKRIASIPAYYDAARANLTDPTPEHTKLAIAQAPGVLTVLTQLDKEAQASILTPVEKQLFTQRINAALTAVDGYVAYLKDLDQTMAKNGTGRSFRIGKDLYEQKFAFDIQSGDTAEQTYRKALAAREELLTNMDKLSDELWTKTMGDAAKPDDRYAKVAMVIDKLSSHHVARENFFNEIRRQVPLLQDWVISHDLLTLDPSKQLEVRATPAYQSGVAGASIDAPGPYRPQDRTYYNVTPLDGATPEAAESSLREYNDWILQILNIHEAIPGHYAQLVYANRSPSIVKSIFGNGAMVEGWAVYGERMMLESGYGDNAPEMWLMWSKWNLRSVTNTILDYSVHVLGMTQEQAMDLLTRQAFQTRSEAEEKWHRVQVTSVQLTSYFSGYSAIMELREQRKQALGSKFSLKEFHEQFLSYGSAPVPMIRELMTQ</sequence>
<accession>A0A7W2EQN2</accession>
<proteinExistence type="predicted"/>
<comment type="caution">
    <text evidence="3">The sequence shown here is derived from an EMBL/GenBank/DDBJ whole genome shotgun (WGS) entry which is preliminary data.</text>
</comment>
<name>A0A7W2EQN2_9BURK</name>
<evidence type="ECO:0000256" key="2">
    <source>
        <dbReference type="SAM" id="SignalP"/>
    </source>
</evidence>
<dbReference type="PANTHER" id="PTHR33361">
    <property type="entry name" value="GLR0591 PROTEIN"/>
    <property type="match status" value="1"/>
</dbReference>
<keyword evidence="4" id="KW-1185">Reference proteome</keyword>
<evidence type="ECO:0000313" key="3">
    <source>
        <dbReference type="EMBL" id="MBA5636849.1"/>
    </source>
</evidence>
<feature type="region of interest" description="Disordered" evidence="1">
    <location>
        <begin position="26"/>
        <end position="82"/>
    </location>
</feature>
<organism evidence="3 4">
    <name type="scientific">Rugamonas brunnea</name>
    <dbReference type="NCBI Taxonomy" id="2758569"/>
    <lineage>
        <taxon>Bacteria</taxon>
        <taxon>Pseudomonadati</taxon>
        <taxon>Pseudomonadota</taxon>
        <taxon>Betaproteobacteria</taxon>
        <taxon>Burkholderiales</taxon>
        <taxon>Oxalobacteraceae</taxon>
        <taxon>Telluria group</taxon>
        <taxon>Rugamonas</taxon>
    </lineage>
</organism>
<gene>
    <name evidence="3" type="ORF">H3H37_07245</name>
</gene>
<feature type="signal peptide" evidence="2">
    <location>
        <begin position="1"/>
        <end position="22"/>
    </location>
</feature>
<dbReference type="Pfam" id="PF05960">
    <property type="entry name" value="DUF885"/>
    <property type="match status" value="1"/>
</dbReference>
<dbReference type="PANTHER" id="PTHR33361:SF15">
    <property type="entry name" value="DUF885 FAMILY LIPOPROTEIN"/>
    <property type="match status" value="1"/>
</dbReference>
<keyword evidence="2" id="KW-0732">Signal</keyword>
<dbReference type="InterPro" id="IPR010281">
    <property type="entry name" value="DUF885"/>
</dbReference>
<reference evidence="3 4" key="1">
    <citation type="submission" date="2020-07" db="EMBL/GenBank/DDBJ databases">
        <title>Novel species isolated from subtropical streams in China.</title>
        <authorList>
            <person name="Lu H."/>
        </authorList>
    </citation>
    <scope>NUCLEOTIDE SEQUENCE [LARGE SCALE GENOMIC DNA]</scope>
    <source>
        <strain evidence="3 4">LX20W</strain>
    </source>
</reference>
<dbReference type="EMBL" id="JACEZT010000003">
    <property type="protein sequence ID" value="MBA5636849.1"/>
    <property type="molecule type" value="Genomic_DNA"/>
</dbReference>
<dbReference type="AlphaFoldDB" id="A0A7W2EQN2"/>
<dbReference type="Proteomes" id="UP000534388">
    <property type="component" value="Unassembled WGS sequence"/>
</dbReference>
<evidence type="ECO:0000313" key="4">
    <source>
        <dbReference type="Proteomes" id="UP000534388"/>
    </source>
</evidence>
<feature type="compositionally biased region" description="Low complexity" evidence="1">
    <location>
        <begin position="56"/>
        <end position="68"/>
    </location>
</feature>
<dbReference type="RefSeq" id="WP_182160960.1">
    <property type="nucleotide sequence ID" value="NZ_JACEZT010000003.1"/>
</dbReference>